<feature type="region of interest" description="Disordered" evidence="1">
    <location>
        <begin position="1"/>
        <end position="27"/>
    </location>
</feature>
<feature type="compositionally biased region" description="Basic residues" evidence="1">
    <location>
        <begin position="1"/>
        <end position="10"/>
    </location>
</feature>
<organism evidence="2 3">
    <name type="scientific">Trichonephila clavipes</name>
    <name type="common">Golden silk orbweaver</name>
    <name type="synonym">Nephila clavipes</name>
    <dbReference type="NCBI Taxonomy" id="2585209"/>
    <lineage>
        <taxon>Eukaryota</taxon>
        <taxon>Metazoa</taxon>
        <taxon>Ecdysozoa</taxon>
        <taxon>Arthropoda</taxon>
        <taxon>Chelicerata</taxon>
        <taxon>Arachnida</taxon>
        <taxon>Araneae</taxon>
        <taxon>Araneomorphae</taxon>
        <taxon>Entelegynae</taxon>
        <taxon>Araneoidea</taxon>
        <taxon>Nephilidae</taxon>
        <taxon>Trichonephila</taxon>
    </lineage>
</organism>
<dbReference type="EMBL" id="BMAU01021378">
    <property type="protein sequence ID" value="GFY27037.1"/>
    <property type="molecule type" value="Genomic_DNA"/>
</dbReference>
<keyword evidence="3" id="KW-1185">Reference proteome</keyword>
<dbReference type="AlphaFoldDB" id="A0A8X6W2E5"/>
<dbReference type="Proteomes" id="UP000887159">
    <property type="component" value="Unassembled WGS sequence"/>
</dbReference>
<protein>
    <submittedName>
        <fullName evidence="2">Uncharacterized protein</fullName>
    </submittedName>
</protein>
<evidence type="ECO:0000256" key="1">
    <source>
        <dbReference type="SAM" id="MobiDB-lite"/>
    </source>
</evidence>
<gene>
    <name evidence="2" type="ORF">TNCV_931781</name>
</gene>
<feature type="region of interest" description="Disordered" evidence="1">
    <location>
        <begin position="56"/>
        <end position="77"/>
    </location>
</feature>
<proteinExistence type="predicted"/>
<accession>A0A8X6W2E5</accession>
<feature type="compositionally biased region" description="Low complexity" evidence="1">
    <location>
        <begin position="56"/>
        <end position="71"/>
    </location>
</feature>
<evidence type="ECO:0000313" key="3">
    <source>
        <dbReference type="Proteomes" id="UP000887159"/>
    </source>
</evidence>
<reference evidence="2" key="1">
    <citation type="submission" date="2020-08" db="EMBL/GenBank/DDBJ databases">
        <title>Multicomponent nature underlies the extraordinary mechanical properties of spider dragline silk.</title>
        <authorList>
            <person name="Kono N."/>
            <person name="Nakamura H."/>
            <person name="Mori M."/>
            <person name="Yoshida Y."/>
            <person name="Ohtoshi R."/>
            <person name="Malay A.D."/>
            <person name="Moran D.A.P."/>
            <person name="Tomita M."/>
            <person name="Numata K."/>
            <person name="Arakawa K."/>
        </authorList>
    </citation>
    <scope>NUCLEOTIDE SEQUENCE</scope>
</reference>
<evidence type="ECO:0000313" key="2">
    <source>
        <dbReference type="EMBL" id="GFY27037.1"/>
    </source>
</evidence>
<comment type="caution">
    <text evidence="2">The sequence shown here is derived from an EMBL/GenBank/DDBJ whole genome shotgun (WGS) entry which is preliminary data.</text>
</comment>
<sequence length="77" mass="8692">MAQHRQRQTKRVAAPDMMKQADKKKEKWDIKRHISFEASGEDTGFAIRLDWKASEANRANSASSDLSSSSSILRKNG</sequence>
<name>A0A8X6W2E5_TRICX</name>